<keyword evidence="1" id="KW-0539">Nucleus</keyword>
<proteinExistence type="predicted"/>
<protein>
    <recommendedName>
        <fullName evidence="3">Zn(2)-C6 fungal-type domain-containing protein</fullName>
    </recommendedName>
</protein>
<dbReference type="CDD" id="cd00067">
    <property type="entry name" value="GAL4"/>
    <property type="match status" value="1"/>
</dbReference>
<dbReference type="AlphaFoldDB" id="A0AAE0JU43"/>
<dbReference type="InterPro" id="IPR036864">
    <property type="entry name" value="Zn2-C6_fun-type_DNA-bd_sf"/>
</dbReference>
<feature type="domain" description="Zn(2)-C6 fungal-type" evidence="3">
    <location>
        <begin position="6"/>
        <end position="57"/>
    </location>
</feature>
<dbReference type="SUPFAM" id="SSF57701">
    <property type="entry name" value="Zn2/Cys6 DNA-binding domain"/>
    <property type="match status" value="1"/>
</dbReference>
<dbReference type="Proteomes" id="UP001287356">
    <property type="component" value="Unassembled WGS sequence"/>
</dbReference>
<accession>A0AAE0JU43</accession>
<reference evidence="4" key="1">
    <citation type="journal article" date="2023" name="Mol. Phylogenet. Evol.">
        <title>Genome-scale phylogeny and comparative genomics of the fungal order Sordariales.</title>
        <authorList>
            <person name="Hensen N."/>
            <person name="Bonometti L."/>
            <person name="Westerberg I."/>
            <person name="Brannstrom I.O."/>
            <person name="Guillou S."/>
            <person name="Cros-Aarteil S."/>
            <person name="Calhoun S."/>
            <person name="Haridas S."/>
            <person name="Kuo A."/>
            <person name="Mondo S."/>
            <person name="Pangilinan J."/>
            <person name="Riley R."/>
            <person name="LaButti K."/>
            <person name="Andreopoulos B."/>
            <person name="Lipzen A."/>
            <person name="Chen C."/>
            <person name="Yan M."/>
            <person name="Daum C."/>
            <person name="Ng V."/>
            <person name="Clum A."/>
            <person name="Steindorff A."/>
            <person name="Ohm R.A."/>
            <person name="Martin F."/>
            <person name="Silar P."/>
            <person name="Natvig D.O."/>
            <person name="Lalanne C."/>
            <person name="Gautier V."/>
            <person name="Ament-Velasquez S.L."/>
            <person name="Kruys A."/>
            <person name="Hutchinson M.I."/>
            <person name="Powell A.J."/>
            <person name="Barry K."/>
            <person name="Miller A.N."/>
            <person name="Grigoriev I.V."/>
            <person name="Debuchy R."/>
            <person name="Gladieux P."/>
            <person name="Hiltunen Thoren M."/>
            <person name="Johannesson H."/>
        </authorList>
    </citation>
    <scope>NUCLEOTIDE SEQUENCE</scope>
    <source>
        <strain evidence="4">CBS 958.72</strain>
    </source>
</reference>
<evidence type="ECO:0000313" key="4">
    <source>
        <dbReference type="EMBL" id="KAK3361575.1"/>
    </source>
</evidence>
<evidence type="ECO:0000256" key="2">
    <source>
        <dbReference type="SAM" id="MobiDB-lite"/>
    </source>
</evidence>
<evidence type="ECO:0000256" key="1">
    <source>
        <dbReference type="ARBA" id="ARBA00023242"/>
    </source>
</evidence>
<organism evidence="4 5">
    <name type="scientific">Lasiosphaeria ovina</name>
    <dbReference type="NCBI Taxonomy" id="92902"/>
    <lineage>
        <taxon>Eukaryota</taxon>
        <taxon>Fungi</taxon>
        <taxon>Dikarya</taxon>
        <taxon>Ascomycota</taxon>
        <taxon>Pezizomycotina</taxon>
        <taxon>Sordariomycetes</taxon>
        <taxon>Sordariomycetidae</taxon>
        <taxon>Sordariales</taxon>
        <taxon>Lasiosphaeriaceae</taxon>
        <taxon>Lasiosphaeria</taxon>
    </lineage>
</organism>
<sequence>MSHRHSCDRCRQQKVRCPQAESQSQGAGPGSNPAASRNRSSLTRCERCAKADVDCVYSLKQRPTRTSSGAQPATRRDANLDPSNANTGISSTSWFNQGLAGVFCPAGGSIDLMVPFPGVDDASSSGGRGGLTGFHGWETIQPFSPISPPSTMAAQSGADAFGGAHDVRAISAGPSTPEDGDNDDDAADALSLQLTAISQRTTRSMRRLGRPGCAPPTVSSPEVNEAFEDTNNLIRIVNNITAASSDREDFTIDPATADFGLVFLALASHQHLMALFRAICEAINRCLESMASENENQQQQQQQQSLHHGEVGPSSVAQFVMVLQLLMHLINRVDRGLFQVNKSLGFGSESSSGGQMTPDTPSMGSIYSSAINPLLMVGGGSAPQCLPTLAQAIVRAIPDGHEKLRQVIQELQTKMEHSELQ</sequence>
<keyword evidence="5" id="KW-1185">Reference proteome</keyword>
<reference evidence="4" key="2">
    <citation type="submission" date="2023-06" db="EMBL/GenBank/DDBJ databases">
        <authorList>
            <consortium name="Lawrence Berkeley National Laboratory"/>
            <person name="Haridas S."/>
            <person name="Hensen N."/>
            <person name="Bonometti L."/>
            <person name="Westerberg I."/>
            <person name="Brannstrom I.O."/>
            <person name="Guillou S."/>
            <person name="Cros-Aarteil S."/>
            <person name="Calhoun S."/>
            <person name="Kuo A."/>
            <person name="Mondo S."/>
            <person name="Pangilinan J."/>
            <person name="Riley R."/>
            <person name="Labutti K."/>
            <person name="Andreopoulos B."/>
            <person name="Lipzen A."/>
            <person name="Chen C."/>
            <person name="Yanf M."/>
            <person name="Daum C."/>
            <person name="Ng V."/>
            <person name="Clum A."/>
            <person name="Steindorff A."/>
            <person name="Ohm R."/>
            <person name="Martin F."/>
            <person name="Silar P."/>
            <person name="Natvig D."/>
            <person name="Lalanne C."/>
            <person name="Gautier V."/>
            <person name="Ament-Velasquez S.L."/>
            <person name="Kruys A."/>
            <person name="Hutchinson M.I."/>
            <person name="Powell A.J."/>
            <person name="Barry K."/>
            <person name="Miller A.N."/>
            <person name="Grigoriev I.V."/>
            <person name="Debuchy R."/>
            <person name="Gladieux P."/>
            <person name="Thoren M.H."/>
            <person name="Johannesson H."/>
        </authorList>
    </citation>
    <scope>NUCLEOTIDE SEQUENCE</scope>
    <source>
        <strain evidence="4">CBS 958.72</strain>
    </source>
</reference>
<evidence type="ECO:0000259" key="3">
    <source>
        <dbReference type="PROSITE" id="PS50048"/>
    </source>
</evidence>
<name>A0AAE0JU43_9PEZI</name>
<feature type="region of interest" description="Disordered" evidence="2">
    <location>
        <begin position="61"/>
        <end position="85"/>
    </location>
</feature>
<evidence type="ECO:0000313" key="5">
    <source>
        <dbReference type="Proteomes" id="UP001287356"/>
    </source>
</evidence>
<dbReference type="GO" id="GO:0000981">
    <property type="term" value="F:DNA-binding transcription factor activity, RNA polymerase II-specific"/>
    <property type="evidence" value="ECO:0007669"/>
    <property type="project" value="InterPro"/>
</dbReference>
<comment type="caution">
    <text evidence="4">The sequence shown here is derived from an EMBL/GenBank/DDBJ whole genome shotgun (WGS) entry which is preliminary data.</text>
</comment>
<dbReference type="Gene3D" id="4.10.240.10">
    <property type="entry name" value="Zn(2)-C6 fungal-type DNA-binding domain"/>
    <property type="match status" value="1"/>
</dbReference>
<dbReference type="EMBL" id="JAULSN010000011">
    <property type="protein sequence ID" value="KAK3361575.1"/>
    <property type="molecule type" value="Genomic_DNA"/>
</dbReference>
<gene>
    <name evidence="4" type="ORF">B0T24DRAFT_110881</name>
</gene>
<feature type="region of interest" description="Disordered" evidence="2">
    <location>
        <begin position="1"/>
        <end position="44"/>
    </location>
</feature>
<dbReference type="PROSITE" id="PS50048">
    <property type="entry name" value="ZN2_CY6_FUNGAL_2"/>
    <property type="match status" value="1"/>
</dbReference>
<feature type="compositionally biased region" description="Polar residues" evidence="2">
    <location>
        <begin position="33"/>
        <end position="43"/>
    </location>
</feature>
<dbReference type="GO" id="GO:0008270">
    <property type="term" value="F:zinc ion binding"/>
    <property type="evidence" value="ECO:0007669"/>
    <property type="project" value="InterPro"/>
</dbReference>
<dbReference type="InterPro" id="IPR001138">
    <property type="entry name" value="Zn2Cys6_DnaBD"/>
</dbReference>
<feature type="region of interest" description="Disordered" evidence="2">
    <location>
        <begin position="203"/>
        <end position="223"/>
    </location>
</feature>
<feature type="compositionally biased region" description="Basic and acidic residues" evidence="2">
    <location>
        <begin position="1"/>
        <end position="11"/>
    </location>
</feature>
<dbReference type="SMART" id="SM00066">
    <property type="entry name" value="GAL4"/>
    <property type="match status" value="1"/>
</dbReference>